<gene>
    <name evidence="1" type="ORF">GALMADRAFT_144343</name>
</gene>
<dbReference type="HOGENOM" id="CLU_2454883_0_0_1"/>
<evidence type="ECO:0000313" key="2">
    <source>
        <dbReference type="Proteomes" id="UP000027222"/>
    </source>
</evidence>
<name>A0A067ST42_GALM3</name>
<dbReference type="AlphaFoldDB" id="A0A067ST42"/>
<reference evidence="2" key="1">
    <citation type="journal article" date="2014" name="Proc. Natl. Acad. Sci. U.S.A.">
        <title>Extensive sampling of basidiomycete genomes demonstrates inadequacy of the white-rot/brown-rot paradigm for wood decay fungi.</title>
        <authorList>
            <person name="Riley R."/>
            <person name="Salamov A.A."/>
            <person name="Brown D.W."/>
            <person name="Nagy L.G."/>
            <person name="Floudas D."/>
            <person name="Held B.W."/>
            <person name="Levasseur A."/>
            <person name="Lombard V."/>
            <person name="Morin E."/>
            <person name="Otillar R."/>
            <person name="Lindquist E.A."/>
            <person name="Sun H."/>
            <person name="LaButti K.M."/>
            <person name="Schmutz J."/>
            <person name="Jabbour D."/>
            <person name="Luo H."/>
            <person name="Baker S.E."/>
            <person name="Pisabarro A.G."/>
            <person name="Walton J.D."/>
            <person name="Blanchette R.A."/>
            <person name="Henrissat B."/>
            <person name="Martin F."/>
            <person name="Cullen D."/>
            <person name="Hibbett D.S."/>
            <person name="Grigoriev I.V."/>
        </authorList>
    </citation>
    <scope>NUCLEOTIDE SEQUENCE [LARGE SCALE GENOMIC DNA]</scope>
    <source>
        <strain evidence="2">CBS 339.88</strain>
    </source>
</reference>
<keyword evidence="2" id="KW-1185">Reference proteome</keyword>
<sequence length="89" mass="9823">MEPGFAVFETDFLPSVHQDDPPHHCVSMAHFAFAVSTTSSLSTWGLYLQLRWLFLAIPPSASSLAKLFLEVNKRSVDEAYGSGSHLDLV</sequence>
<evidence type="ECO:0000313" key="1">
    <source>
        <dbReference type="EMBL" id="KDR70864.1"/>
    </source>
</evidence>
<proteinExistence type="predicted"/>
<accession>A0A067ST42</accession>
<organism evidence="1 2">
    <name type="scientific">Galerina marginata (strain CBS 339.88)</name>
    <dbReference type="NCBI Taxonomy" id="685588"/>
    <lineage>
        <taxon>Eukaryota</taxon>
        <taxon>Fungi</taxon>
        <taxon>Dikarya</taxon>
        <taxon>Basidiomycota</taxon>
        <taxon>Agaricomycotina</taxon>
        <taxon>Agaricomycetes</taxon>
        <taxon>Agaricomycetidae</taxon>
        <taxon>Agaricales</taxon>
        <taxon>Agaricineae</taxon>
        <taxon>Strophariaceae</taxon>
        <taxon>Galerina</taxon>
    </lineage>
</organism>
<dbReference type="EMBL" id="KL142395">
    <property type="protein sequence ID" value="KDR70864.1"/>
    <property type="molecule type" value="Genomic_DNA"/>
</dbReference>
<protein>
    <submittedName>
        <fullName evidence="1">Uncharacterized protein</fullName>
    </submittedName>
</protein>
<dbReference type="Proteomes" id="UP000027222">
    <property type="component" value="Unassembled WGS sequence"/>
</dbReference>